<dbReference type="EMBL" id="MPJD01000010">
    <property type="protein sequence ID" value="OKA27322.1"/>
    <property type="molecule type" value="Genomic_DNA"/>
</dbReference>
<evidence type="ECO:0000256" key="7">
    <source>
        <dbReference type="ARBA" id="ARBA00047625"/>
    </source>
</evidence>
<dbReference type="InterPro" id="IPR054542">
    <property type="entry name" value="Cys_met_metab_PP"/>
</dbReference>
<dbReference type="InterPro" id="IPR000277">
    <property type="entry name" value="Cys/Met-Metab_PyrdxlP-dep_enz"/>
</dbReference>
<evidence type="ECO:0000256" key="8">
    <source>
        <dbReference type="PIRSR" id="PIRSR001434-2"/>
    </source>
</evidence>
<dbReference type="CDD" id="cd00614">
    <property type="entry name" value="CGS_like"/>
    <property type="match status" value="1"/>
</dbReference>
<dbReference type="Pfam" id="PF01053">
    <property type="entry name" value="Cys_Met_Meta_PP"/>
    <property type="match status" value="1"/>
</dbReference>
<dbReference type="GO" id="GO:0047804">
    <property type="term" value="F:cysteine-S-conjugate beta-lyase activity"/>
    <property type="evidence" value="ECO:0007669"/>
    <property type="project" value="UniProtKB-EC"/>
</dbReference>
<accession>A0A854A367</accession>
<comment type="similarity">
    <text evidence="2 9">Belongs to the trans-sulfuration enzymes family.</text>
</comment>
<dbReference type="Gene3D" id="3.90.1150.10">
    <property type="entry name" value="Aspartate Aminotransferase, domain 1"/>
    <property type="match status" value="1"/>
</dbReference>
<evidence type="ECO:0000256" key="3">
    <source>
        <dbReference type="ARBA" id="ARBA00022898"/>
    </source>
</evidence>
<dbReference type="InterPro" id="IPR015421">
    <property type="entry name" value="PyrdxlP-dep_Trfase_major"/>
</dbReference>
<dbReference type="PROSITE" id="PS00868">
    <property type="entry name" value="CYS_MET_METAB_PP"/>
    <property type="match status" value="1"/>
</dbReference>
<dbReference type="AlphaFoldDB" id="A0A854A367"/>
<evidence type="ECO:0000256" key="6">
    <source>
        <dbReference type="ARBA" id="ARBA00047517"/>
    </source>
</evidence>
<comment type="pathway">
    <text evidence="5">Amino-acid biosynthesis; L-methionine biosynthesis via de novo pathway; L-homocysteine from L-cystathionine: step 1/1.</text>
</comment>
<evidence type="ECO:0000256" key="2">
    <source>
        <dbReference type="ARBA" id="ARBA00009077"/>
    </source>
</evidence>
<comment type="catalytic activity">
    <reaction evidence="7">
        <text>an S-substituted L-cysteine + H2O = a thiol + pyruvate + NH4(+)</text>
        <dbReference type="Rhea" id="RHEA:18121"/>
        <dbReference type="ChEBI" id="CHEBI:15361"/>
        <dbReference type="ChEBI" id="CHEBI:15377"/>
        <dbReference type="ChEBI" id="CHEBI:28938"/>
        <dbReference type="ChEBI" id="CHEBI:29256"/>
        <dbReference type="ChEBI" id="CHEBI:58717"/>
        <dbReference type="EC" id="4.4.1.13"/>
    </reaction>
</comment>
<gene>
    <name evidence="10" type="ORF">BOH74_05940</name>
</gene>
<proteinExistence type="inferred from homology"/>
<comment type="catalytic activity">
    <reaction evidence="6">
        <text>L,L-cystathionine + H2O = L-homocysteine + pyruvate + NH4(+)</text>
        <dbReference type="Rhea" id="RHEA:13965"/>
        <dbReference type="ChEBI" id="CHEBI:15361"/>
        <dbReference type="ChEBI" id="CHEBI:15377"/>
        <dbReference type="ChEBI" id="CHEBI:28938"/>
        <dbReference type="ChEBI" id="CHEBI:58161"/>
        <dbReference type="ChEBI" id="CHEBI:58199"/>
    </reaction>
</comment>
<reference evidence="10 11" key="1">
    <citation type="submission" date="2016-11" db="EMBL/GenBank/DDBJ databases">
        <title>Draft genome of Pseudomonas versuta A4R1.12.</title>
        <authorList>
            <person name="See-Too W.-S."/>
        </authorList>
    </citation>
    <scope>NUCLEOTIDE SEQUENCE [LARGE SCALE GENOMIC DNA]</scope>
    <source>
        <strain evidence="10 11">A4R1.12</strain>
    </source>
</reference>
<dbReference type="FunFam" id="3.40.640.10:FF:000046">
    <property type="entry name" value="Cystathionine gamma-lyase"/>
    <property type="match status" value="1"/>
</dbReference>
<dbReference type="GO" id="GO:0019450">
    <property type="term" value="P:L-cysteine catabolic process to pyruvate"/>
    <property type="evidence" value="ECO:0007669"/>
    <property type="project" value="TreeGrafter"/>
</dbReference>
<comment type="cofactor">
    <cofactor evidence="1 9">
        <name>pyridoxal 5'-phosphate</name>
        <dbReference type="ChEBI" id="CHEBI:597326"/>
    </cofactor>
</comment>
<dbReference type="InterPro" id="IPR015422">
    <property type="entry name" value="PyrdxlP-dep_Trfase_small"/>
</dbReference>
<name>A0A854A367_9PSED</name>
<evidence type="ECO:0000313" key="10">
    <source>
        <dbReference type="EMBL" id="OKA27322.1"/>
    </source>
</evidence>
<organism evidence="10 11">
    <name type="scientific">Pseudomonas versuta</name>
    <dbReference type="NCBI Taxonomy" id="1788301"/>
    <lineage>
        <taxon>Bacteria</taxon>
        <taxon>Pseudomonadati</taxon>
        <taxon>Pseudomonadota</taxon>
        <taxon>Gammaproteobacteria</taxon>
        <taxon>Pseudomonadales</taxon>
        <taxon>Pseudomonadaceae</taxon>
        <taxon>Pseudomonas</taxon>
    </lineage>
</organism>
<protein>
    <submittedName>
        <fullName evidence="10">Cystathionine beta-lyase</fullName>
    </submittedName>
</protein>
<evidence type="ECO:0000256" key="9">
    <source>
        <dbReference type="RuleBase" id="RU362118"/>
    </source>
</evidence>
<dbReference type="GO" id="GO:0019346">
    <property type="term" value="P:transsulfuration"/>
    <property type="evidence" value="ECO:0007669"/>
    <property type="project" value="InterPro"/>
</dbReference>
<dbReference type="InterPro" id="IPR006233">
    <property type="entry name" value="Cys_b_lyase_bac"/>
</dbReference>
<dbReference type="NCBIfam" id="TIGR01324">
    <property type="entry name" value="cysta_beta_ly_B"/>
    <property type="match status" value="1"/>
</dbReference>
<dbReference type="Gene3D" id="3.40.640.10">
    <property type="entry name" value="Type I PLP-dependent aspartate aminotransferase-like (Major domain)"/>
    <property type="match status" value="1"/>
</dbReference>
<keyword evidence="3 8" id="KW-0663">Pyridoxal phosphate</keyword>
<evidence type="ECO:0000256" key="5">
    <source>
        <dbReference type="ARBA" id="ARBA00046315"/>
    </source>
</evidence>
<dbReference type="InterPro" id="IPR015424">
    <property type="entry name" value="PyrdxlP-dep_Trfase"/>
</dbReference>
<dbReference type="GO" id="GO:0030170">
    <property type="term" value="F:pyridoxal phosphate binding"/>
    <property type="evidence" value="ECO:0007669"/>
    <property type="project" value="InterPro"/>
</dbReference>
<keyword evidence="4" id="KW-0456">Lyase</keyword>
<dbReference type="Proteomes" id="UP000185990">
    <property type="component" value="Unassembled WGS sequence"/>
</dbReference>
<comment type="caution">
    <text evidence="10">The sequence shown here is derived from an EMBL/GenBank/DDBJ whole genome shotgun (WGS) entry which is preliminary data.</text>
</comment>
<sequence>MHDAMTRYIHAGRTPQAFGGLVNTPIFRGSTVLADSFASWEASKKNGNPYSNYGRFGTPTTRSFEQAMAELEGGHGCLVFPSGLAACTHALLAFVSAGDHVLMTDNIYGPTRSFASNVLSRLGVDVEYFSPLIGAGIAALMRANTRVVFAESPGSLTFEVADLPAISAAAHEAGAFVLLDNTWASPLYFKPFEHGVDVSIQAATKYIVGHSDALLGTATANRRAWEILKAGAHDFGQTASPDDLFLALRGLRTLPIRLQQHWRSGVALAQSLSEHPGVSQVLHPALANDPGHDLWKRDFLGASGLFSIRVNTGDTAVLGGLFDNLKLFGIGLSWGGFESLVVPVGQPVRSCARQADEGYLIRVHAGLEHIDDLIEDFHRALDIAFGKCCVAVA</sequence>
<evidence type="ECO:0000256" key="1">
    <source>
        <dbReference type="ARBA" id="ARBA00001933"/>
    </source>
</evidence>
<dbReference type="PANTHER" id="PTHR43500">
    <property type="entry name" value="CYSTATHIONINE BETA-LYASE-RELATED"/>
    <property type="match status" value="1"/>
</dbReference>
<feature type="modified residue" description="N6-(pyridoxal phosphate)lysine" evidence="8">
    <location>
        <position position="205"/>
    </location>
</feature>
<dbReference type="PANTHER" id="PTHR43500:SF1">
    <property type="entry name" value="CYSTATHIONINE BETA-LYASE-RELATED"/>
    <property type="match status" value="1"/>
</dbReference>
<dbReference type="PIRSF" id="PIRSF001434">
    <property type="entry name" value="CGS"/>
    <property type="match status" value="1"/>
</dbReference>
<evidence type="ECO:0000256" key="4">
    <source>
        <dbReference type="ARBA" id="ARBA00023239"/>
    </source>
</evidence>
<evidence type="ECO:0000313" key="11">
    <source>
        <dbReference type="Proteomes" id="UP000185990"/>
    </source>
</evidence>
<dbReference type="SUPFAM" id="SSF53383">
    <property type="entry name" value="PLP-dependent transferases"/>
    <property type="match status" value="1"/>
</dbReference>